<dbReference type="EMBL" id="FQZB01000005">
    <property type="protein sequence ID" value="SHI83719.1"/>
    <property type="molecule type" value="Genomic_DNA"/>
</dbReference>
<proteinExistence type="predicted"/>
<keyword evidence="3" id="KW-1185">Reference proteome</keyword>
<organism evidence="2 3">
    <name type="scientific">Clostridium cavendishii DSM 21758</name>
    <dbReference type="NCBI Taxonomy" id="1121302"/>
    <lineage>
        <taxon>Bacteria</taxon>
        <taxon>Bacillati</taxon>
        <taxon>Bacillota</taxon>
        <taxon>Clostridia</taxon>
        <taxon>Eubacteriales</taxon>
        <taxon>Clostridiaceae</taxon>
        <taxon>Clostridium</taxon>
    </lineage>
</organism>
<sequence>MKGLIFRDLQRYKRDIYIIIVLGVLFNIPLTEMTAYLSGTDREIITSLIFFQWGIFFNIGVTFIIANSHISNVEKIYLNQYPVTRGDVILSKLISCIMFYIILCVSNFVGAYIINFIVPNYNVIMLGFNHILFLVGLVIMLPIFVYVFGLVFKFNKKGFYFVVFSYLISPIIVNFISRITGLNIKESGYNFIVNVLQRLFNEQILAITGLIIVILVGGFLVFIILKKIYESVDLEWL</sequence>
<gene>
    <name evidence="2" type="ORF">SAMN02745163_00831</name>
</gene>
<dbReference type="AlphaFoldDB" id="A0A1M6EEA7"/>
<protein>
    <recommendedName>
        <fullName evidence="4">ABC-2 family transporter protein</fullName>
    </recommendedName>
</protein>
<feature type="transmembrane region" description="Helical" evidence="1">
    <location>
        <begin position="130"/>
        <end position="152"/>
    </location>
</feature>
<feature type="transmembrane region" description="Helical" evidence="1">
    <location>
        <begin position="97"/>
        <end position="118"/>
    </location>
</feature>
<evidence type="ECO:0000313" key="3">
    <source>
        <dbReference type="Proteomes" id="UP000184310"/>
    </source>
</evidence>
<reference evidence="2 3" key="1">
    <citation type="submission" date="2016-11" db="EMBL/GenBank/DDBJ databases">
        <authorList>
            <person name="Jaros S."/>
            <person name="Januszkiewicz K."/>
            <person name="Wedrychowicz H."/>
        </authorList>
    </citation>
    <scope>NUCLEOTIDE SEQUENCE [LARGE SCALE GENOMIC DNA]</scope>
    <source>
        <strain evidence="2 3">DSM 21758</strain>
    </source>
</reference>
<dbReference type="STRING" id="1121302.SAMN02745163_00831"/>
<feature type="transmembrane region" description="Helical" evidence="1">
    <location>
        <begin position="16"/>
        <end position="38"/>
    </location>
</feature>
<accession>A0A1M6EEA7</accession>
<dbReference type="Proteomes" id="UP000184310">
    <property type="component" value="Unassembled WGS sequence"/>
</dbReference>
<keyword evidence="1" id="KW-0472">Membrane</keyword>
<keyword evidence="1" id="KW-0812">Transmembrane</keyword>
<evidence type="ECO:0008006" key="4">
    <source>
        <dbReference type="Google" id="ProtNLM"/>
    </source>
</evidence>
<feature type="transmembrane region" description="Helical" evidence="1">
    <location>
        <begin position="159"/>
        <end position="184"/>
    </location>
</feature>
<feature type="transmembrane region" description="Helical" evidence="1">
    <location>
        <begin position="44"/>
        <end position="66"/>
    </location>
</feature>
<evidence type="ECO:0000256" key="1">
    <source>
        <dbReference type="SAM" id="Phobius"/>
    </source>
</evidence>
<keyword evidence="1" id="KW-1133">Transmembrane helix</keyword>
<dbReference type="RefSeq" id="WP_072985420.1">
    <property type="nucleotide sequence ID" value="NZ_FQZB01000005.1"/>
</dbReference>
<evidence type="ECO:0000313" key="2">
    <source>
        <dbReference type="EMBL" id="SHI83719.1"/>
    </source>
</evidence>
<feature type="transmembrane region" description="Helical" evidence="1">
    <location>
        <begin position="204"/>
        <end position="225"/>
    </location>
</feature>
<name>A0A1M6EEA7_9CLOT</name>